<evidence type="ECO:0000313" key="4">
    <source>
        <dbReference type="EMBL" id="PRR76753.1"/>
    </source>
</evidence>
<dbReference type="InterPro" id="IPR001650">
    <property type="entry name" value="Helicase_C-like"/>
</dbReference>
<dbReference type="PROSITE" id="PS51194">
    <property type="entry name" value="HELICASE_CTER"/>
    <property type="match status" value="1"/>
</dbReference>
<dbReference type="Gene3D" id="3.40.50.300">
    <property type="entry name" value="P-loop containing nucleotide triphosphate hydrolases"/>
    <property type="match status" value="1"/>
</dbReference>
<evidence type="ECO:0000259" key="2">
    <source>
        <dbReference type="PROSITE" id="PS51192"/>
    </source>
</evidence>
<evidence type="ECO:0000259" key="3">
    <source>
        <dbReference type="PROSITE" id="PS51194"/>
    </source>
</evidence>
<protein>
    <submittedName>
        <fullName evidence="4">RNA polymerase-associated protein RapA</fullName>
        <ecNumber evidence="4">3.6.4.-</ecNumber>
    </submittedName>
</protein>
<dbReference type="GO" id="GO:0005524">
    <property type="term" value="F:ATP binding"/>
    <property type="evidence" value="ECO:0007669"/>
    <property type="project" value="InterPro"/>
</dbReference>
<dbReference type="EC" id="3.6.4.-" evidence="4"/>
<dbReference type="GO" id="GO:0016787">
    <property type="term" value="F:hydrolase activity"/>
    <property type="evidence" value="ECO:0007669"/>
    <property type="project" value="UniProtKB-KW"/>
</dbReference>
<dbReference type="PROSITE" id="PS51192">
    <property type="entry name" value="HELICASE_ATP_BIND_1"/>
    <property type="match status" value="1"/>
</dbReference>
<dbReference type="SMART" id="SM00487">
    <property type="entry name" value="DEXDc"/>
    <property type="match status" value="1"/>
</dbReference>
<keyword evidence="1 4" id="KW-0378">Hydrolase</keyword>
<dbReference type="AlphaFoldDB" id="A0A9X7J5N4"/>
<dbReference type="Proteomes" id="UP000239430">
    <property type="component" value="Unassembled WGS sequence"/>
</dbReference>
<dbReference type="EMBL" id="PVXL01000019">
    <property type="protein sequence ID" value="PRR76753.1"/>
    <property type="molecule type" value="Genomic_DNA"/>
</dbReference>
<keyword evidence="5" id="KW-1185">Reference proteome</keyword>
<dbReference type="InterPro" id="IPR049730">
    <property type="entry name" value="SNF2/RAD54-like_C"/>
</dbReference>
<proteinExistence type="predicted"/>
<feature type="domain" description="Helicase ATP-binding" evidence="2">
    <location>
        <begin position="186"/>
        <end position="338"/>
    </location>
</feature>
<dbReference type="Pfam" id="PF00176">
    <property type="entry name" value="SNF2-rel_dom"/>
    <property type="match status" value="2"/>
</dbReference>
<dbReference type="CDD" id="cd18793">
    <property type="entry name" value="SF2_C_SNF"/>
    <property type="match status" value="1"/>
</dbReference>
<dbReference type="InterPro" id="IPR000330">
    <property type="entry name" value="SNF2_N"/>
</dbReference>
<dbReference type="SUPFAM" id="SSF52540">
    <property type="entry name" value="P-loop containing nucleoside triphosphate hydrolases"/>
    <property type="match status" value="2"/>
</dbReference>
<accession>A0A9X7J5N4</accession>
<dbReference type="InterPro" id="IPR027417">
    <property type="entry name" value="P-loop_NTPase"/>
</dbReference>
<dbReference type="PANTHER" id="PTHR45766">
    <property type="entry name" value="DNA ANNEALING HELICASE AND ENDONUCLEASE ZRANB3 FAMILY MEMBER"/>
    <property type="match status" value="1"/>
</dbReference>
<dbReference type="RefSeq" id="WP_054935960.1">
    <property type="nucleotide sequence ID" value="NZ_PVXL01000019.1"/>
</dbReference>
<dbReference type="InterPro" id="IPR038718">
    <property type="entry name" value="SNF2-like_sf"/>
</dbReference>
<evidence type="ECO:0000313" key="5">
    <source>
        <dbReference type="Proteomes" id="UP000239430"/>
    </source>
</evidence>
<comment type="caution">
    <text evidence="4">The sequence shown here is derived from an EMBL/GenBank/DDBJ whole genome shotgun (WGS) entry which is preliminary data.</text>
</comment>
<dbReference type="Pfam" id="PF00271">
    <property type="entry name" value="Helicase_C"/>
    <property type="match status" value="1"/>
</dbReference>
<dbReference type="InterPro" id="IPR014001">
    <property type="entry name" value="Helicase_ATP-bd"/>
</dbReference>
<organism evidence="4 5">
    <name type="scientific">Neomoorella stamsii</name>
    <dbReference type="NCBI Taxonomy" id="1266720"/>
    <lineage>
        <taxon>Bacteria</taxon>
        <taxon>Bacillati</taxon>
        <taxon>Bacillota</taxon>
        <taxon>Clostridia</taxon>
        <taxon>Neomoorellales</taxon>
        <taxon>Neomoorellaceae</taxon>
        <taxon>Neomoorella</taxon>
    </lineage>
</organism>
<dbReference type="Gene3D" id="3.40.50.10810">
    <property type="entry name" value="Tandem AAA-ATPase domain"/>
    <property type="match status" value="1"/>
</dbReference>
<evidence type="ECO:0000256" key="1">
    <source>
        <dbReference type="ARBA" id="ARBA00022801"/>
    </source>
</evidence>
<dbReference type="SMART" id="SM00490">
    <property type="entry name" value="HELICc"/>
    <property type="match status" value="1"/>
</dbReference>
<sequence length="1092" mass="126431">MQLEKGMYVRCPVDAEDPDNPRLFALGQIKSINDLAGTVDVILHDPYDFRRFYDFIPRGCKLPIRRVRRCLIYRGSTVLYKGVEYKLLACANEGAKGLRDYYIQCTGDGNQIIKASEKDLQVPFTQIEYSPLLQLAEYEFHHPSWYKNRLLVSKIMHILDNAIYGFKTLAGCRVFLMPHQIYTIVRCLEDRPCRYMLADEVGLGKTIEACSVVKIMHEENTNLRVLFVVPGSLAEQWRTELIYKFTLVPTLYKPGQGFSPLSIVAVEELDLAAQEGLKEGRWDICIVDEAHRLLGLPREYEHVKDLSRNIENILFLSATPIQARKNEYLKLLVLLHPDQYENMDMETFESLLARQGMVQKRVYSILNDMEEYEDYCDTIYDQLIDIADDLKDDNLKDIVKKIDINGHDHGIENARLALAYICEHYRLERRMIRNRRVLLKESLPRRNLEAVTYQMAGSEEFYYERNTYEALLQWIKEQGNNIDDESVLNTIQPLLAAFFSSPWAFAGKLEELGVADTNLAYNAGLWCEAAENEHRMLSNVLDDPDLIRGRLVKIIDYLEQELCLDNDKAPKVVVFTRYKVTLEKFLELAQKRFGQERYAAFYSGMSQEELSANVDRFQKSDICKLMICDELGGEGRNFQIADFVVHLDLPWSVNELEQRIGRLDRIGREKERDVVSVVIYAEGTIEEQLFKLWDRGLNVFKKSISGLEIILGELNRQIALALIKDVEFGLSETIDSIIHFAQEMKKVIEEEQYYDAAAIIYRPLSRQLEQMVKYYQANENEMFATAMMTWASQAGLNGEGDTTNGSQIIRFRENAFSIRSAENTLLVPPDWAVYRDYPMVRQKDSITGTFDRMLAIKREDLLFYAPGDPVFDSIIENALSCGRGRACAFAELGEFEWKGLVFVWSIEPDIKPLLEVKGDLRCLTQFRGFLPLEQIFTLYPLDEESAQVNPGLVKEHLIKPYTDRSRKTAHLGQRSKNRDFLSGLTKSLSNLKWFKQQYPREEWISILKKASNQCFKEAKEQVKKRMDLKEVQNEVDRIVNAFRASSIYFGRDAIKVIRLREIYDVVLKCISRPKITLDSAAYYWVVKQNEND</sequence>
<name>A0A9X7J5N4_9FIRM</name>
<gene>
    <name evidence="4" type="primary">rapA_1</name>
    <name evidence="4" type="ORF">MOST_03970</name>
</gene>
<feature type="domain" description="Helicase C-terminal" evidence="3">
    <location>
        <begin position="550"/>
        <end position="715"/>
    </location>
</feature>
<reference evidence="4 5" key="1">
    <citation type="submission" date="2018-03" db="EMBL/GenBank/DDBJ databases">
        <title>Genome sequence of Moorella stamsii DSM 26217.</title>
        <authorList>
            <person name="Poehlein A."/>
            <person name="Daniel R."/>
        </authorList>
    </citation>
    <scope>NUCLEOTIDE SEQUENCE [LARGE SCALE GENOMIC DNA]</scope>
    <source>
        <strain evidence="5">DSM 26217</strain>
    </source>
</reference>
<dbReference type="PANTHER" id="PTHR45766:SF6">
    <property type="entry name" value="SWI_SNF-RELATED MATRIX-ASSOCIATED ACTIN-DEPENDENT REGULATOR OF CHROMATIN SUBFAMILY A-LIKE PROTEIN 1"/>
    <property type="match status" value="1"/>
</dbReference>